<proteinExistence type="predicted"/>
<evidence type="ECO:0000256" key="1">
    <source>
        <dbReference type="SAM" id="MobiDB-lite"/>
    </source>
</evidence>
<name>A0A7E4WE06_PANRE</name>
<organism evidence="2 3">
    <name type="scientific">Panagrellus redivivus</name>
    <name type="common">Microworm</name>
    <dbReference type="NCBI Taxonomy" id="6233"/>
    <lineage>
        <taxon>Eukaryota</taxon>
        <taxon>Metazoa</taxon>
        <taxon>Ecdysozoa</taxon>
        <taxon>Nematoda</taxon>
        <taxon>Chromadorea</taxon>
        <taxon>Rhabditida</taxon>
        <taxon>Tylenchina</taxon>
        <taxon>Panagrolaimomorpha</taxon>
        <taxon>Panagrolaimoidea</taxon>
        <taxon>Panagrolaimidae</taxon>
        <taxon>Panagrellus</taxon>
    </lineage>
</organism>
<feature type="compositionally biased region" description="Basic residues" evidence="1">
    <location>
        <begin position="75"/>
        <end position="84"/>
    </location>
</feature>
<feature type="region of interest" description="Disordered" evidence="1">
    <location>
        <begin position="64"/>
        <end position="84"/>
    </location>
</feature>
<reference evidence="2" key="1">
    <citation type="journal article" date="2013" name="Genetics">
        <title>The draft genome and transcriptome of Panagrellus redivivus are shaped by the harsh demands of a free-living lifestyle.</title>
        <authorList>
            <person name="Srinivasan J."/>
            <person name="Dillman A.R."/>
            <person name="Macchietto M.G."/>
            <person name="Heikkinen L."/>
            <person name="Lakso M."/>
            <person name="Fracchia K.M."/>
            <person name="Antoshechkin I."/>
            <person name="Mortazavi A."/>
            <person name="Wong G."/>
            <person name="Sternberg P.W."/>
        </authorList>
    </citation>
    <scope>NUCLEOTIDE SEQUENCE [LARGE SCALE GENOMIC DNA]</scope>
    <source>
        <strain evidence="2">MT8872</strain>
    </source>
</reference>
<sequence>MHAGRARHPLLCMAAGPGEGGPSGLSFMPATKSTISGHFCFGGLRDTTKLTSFEHHDNEGQMIREHSAARECRKSVKASRRRRHIKNGPGCEGTFCPFSPVFLTQPLQQNYPL</sequence>
<keyword evidence="2" id="KW-1185">Reference proteome</keyword>
<reference evidence="3" key="2">
    <citation type="submission" date="2020-10" db="UniProtKB">
        <authorList>
            <consortium name="WormBaseParasite"/>
        </authorList>
    </citation>
    <scope>IDENTIFICATION</scope>
</reference>
<dbReference type="WBParaSite" id="Pan_g9932.t1">
    <property type="protein sequence ID" value="Pan_g9932.t1"/>
    <property type="gene ID" value="Pan_g9932"/>
</dbReference>
<feature type="compositionally biased region" description="Basic and acidic residues" evidence="1">
    <location>
        <begin position="64"/>
        <end position="74"/>
    </location>
</feature>
<protein>
    <submittedName>
        <fullName evidence="3">Secreted protein</fullName>
    </submittedName>
</protein>
<dbReference type="AlphaFoldDB" id="A0A7E4WE06"/>
<evidence type="ECO:0000313" key="3">
    <source>
        <dbReference type="WBParaSite" id="Pan_g9932.t1"/>
    </source>
</evidence>
<dbReference type="Proteomes" id="UP000492821">
    <property type="component" value="Unassembled WGS sequence"/>
</dbReference>
<accession>A0A7E4WE06</accession>
<evidence type="ECO:0000313" key="2">
    <source>
        <dbReference type="Proteomes" id="UP000492821"/>
    </source>
</evidence>